<feature type="binding site" evidence="12">
    <location>
        <position position="134"/>
    </location>
    <ligand>
        <name>Mg(2+)</name>
        <dbReference type="ChEBI" id="CHEBI:18420"/>
    </ligand>
</feature>
<keyword evidence="12" id="KW-0963">Cytoplasm</keyword>
<keyword evidence="3 12" id="KW-0479">Metal-binding</keyword>
<evidence type="ECO:0000256" key="7">
    <source>
        <dbReference type="ARBA" id="ARBA00022840"/>
    </source>
</evidence>
<dbReference type="CDD" id="cd06223">
    <property type="entry name" value="PRTases_typeI"/>
    <property type="match status" value="1"/>
</dbReference>
<dbReference type="GO" id="GO:0009156">
    <property type="term" value="P:ribonucleoside monophosphate biosynthetic process"/>
    <property type="evidence" value="ECO:0007669"/>
    <property type="project" value="InterPro"/>
</dbReference>
<feature type="domain" description="Ribose-phosphate pyrophosphokinase N-terminal" evidence="13">
    <location>
        <begin position="9"/>
        <end position="124"/>
    </location>
</feature>
<dbReference type="SMART" id="SM01400">
    <property type="entry name" value="Pribosyltran_N"/>
    <property type="match status" value="1"/>
</dbReference>
<proteinExistence type="inferred from homology"/>
<dbReference type="GO" id="GO:0002189">
    <property type="term" value="C:ribose phosphate diphosphokinase complex"/>
    <property type="evidence" value="ECO:0007669"/>
    <property type="project" value="TreeGrafter"/>
</dbReference>
<dbReference type="NCBIfam" id="TIGR01251">
    <property type="entry name" value="ribP_PPkin"/>
    <property type="match status" value="1"/>
</dbReference>
<dbReference type="Pfam" id="PF14572">
    <property type="entry name" value="Pribosyl_synth"/>
    <property type="match status" value="1"/>
</dbReference>
<reference evidence="15" key="1">
    <citation type="submission" date="2014-11" db="EMBL/GenBank/DDBJ databases">
        <authorList>
            <person name="Wibberg D."/>
        </authorList>
    </citation>
    <scope>NUCLEOTIDE SEQUENCE [LARGE SCALE GENOMIC DNA]</scope>
    <source>
        <strain evidence="15">L3</strain>
    </source>
</reference>
<feature type="binding site" evidence="12">
    <location>
        <begin position="41"/>
        <end position="43"/>
    </location>
    <ligand>
        <name>ATP</name>
        <dbReference type="ChEBI" id="CHEBI:30616"/>
    </ligand>
</feature>
<comment type="subunit">
    <text evidence="12">Homohexamer.</text>
</comment>
<evidence type="ECO:0000256" key="5">
    <source>
        <dbReference type="ARBA" id="ARBA00022741"/>
    </source>
</evidence>
<dbReference type="EC" id="2.7.6.1" evidence="12"/>
<comment type="catalytic activity">
    <reaction evidence="9 12">
        <text>D-ribose 5-phosphate + ATP = 5-phospho-alpha-D-ribose 1-diphosphate + AMP + H(+)</text>
        <dbReference type="Rhea" id="RHEA:15609"/>
        <dbReference type="ChEBI" id="CHEBI:15378"/>
        <dbReference type="ChEBI" id="CHEBI:30616"/>
        <dbReference type="ChEBI" id="CHEBI:58017"/>
        <dbReference type="ChEBI" id="CHEBI:78346"/>
        <dbReference type="ChEBI" id="CHEBI:456215"/>
        <dbReference type="EC" id="2.7.6.1"/>
    </reaction>
</comment>
<feature type="binding site" evidence="12">
    <location>
        <begin position="229"/>
        <end position="233"/>
    </location>
    <ligand>
        <name>D-ribose 5-phosphate</name>
        <dbReference type="ChEBI" id="CHEBI:78346"/>
    </ligand>
</feature>
<dbReference type="OrthoDB" id="9777067at2"/>
<feature type="binding site" evidence="12">
    <location>
        <position position="201"/>
    </location>
    <ligand>
        <name>D-ribose 5-phosphate</name>
        <dbReference type="ChEBI" id="CHEBI:78346"/>
    </ligand>
</feature>
<comment type="pathway">
    <text evidence="1 12">Metabolic intermediate biosynthesis; 5-phospho-alpha-D-ribose 1-diphosphate biosynthesis; 5-phospho-alpha-D-ribose 1-diphosphate from D-ribose 5-phosphate (route I): step 1/1.</text>
</comment>
<evidence type="ECO:0000256" key="8">
    <source>
        <dbReference type="ARBA" id="ARBA00022842"/>
    </source>
</evidence>
<dbReference type="InterPro" id="IPR029057">
    <property type="entry name" value="PRTase-like"/>
</dbReference>
<keyword evidence="4 12" id="KW-0545">Nucleotide biosynthesis</keyword>
<evidence type="ECO:0000256" key="1">
    <source>
        <dbReference type="ARBA" id="ARBA00004996"/>
    </source>
</evidence>
<organism evidence="14 15">
    <name type="scientific">Defluviitoga tunisiensis</name>
    <dbReference type="NCBI Taxonomy" id="1006576"/>
    <lineage>
        <taxon>Bacteria</taxon>
        <taxon>Thermotogati</taxon>
        <taxon>Thermotogota</taxon>
        <taxon>Thermotogae</taxon>
        <taxon>Petrotogales</taxon>
        <taxon>Petrotogaceae</taxon>
        <taxon>Defluviitoga</taxon>
    </lineage>
</organism>
<evidence type="ECO:0000256" key="3">
    <source>
        <dbReference type="ARBA" id="ARBA00022723"/>
    </source>
</evidence>
<dbReference type="InterPro" id="IPR037515">
    <property type="entry name" value="Rib-P_diPkinase_bac"/>
</dbReference>
<evidence type="ECO:0000256" key="4">
    <source>
        <dbReference type="ARBA" id="ARBA00022727"/>
    </source>
</evidence>
<evidence type="ECO:0000256" key="11">
    <source>
        <dbReference type="ARBA" id="ARBA00061444"/>
    </source>
</evidence>
<keyword evidence="5 12" id="KW-0547">Nucleotide-binding</keyword>
<feature type="binding site" evidence="12">
    <location>
        <position position="225"/>
    </location>
    <ligand>
        <name>D-ribose 5-phosphate</name>
        <dbReference type="ChEBI" id="CHEBI:78346"/>
    </ligand>
</feature>
<dbReference type="Proteomes" id="UP000032809">
    <property type="component" value="Chromosome I"/>
</dbReference>
<comment type="similarity">
    <text evidence="11 12">Belongs to the ribose-phosphate pyrophosphokinase family. Class I subfamily.</text>
</comment>
<dbReference type="GO" id="GO:0000287">
    <property type="term" value="F:magnesium ion binding"/>
    <property type="evidence" value="ECO:0007669"/>
    <property type="project" value="UniProtKB-UniRule"/>
</dbReference>
<dbReference type="InterPro" id="IPR000836">
    <property type="entry name" value="PRTase_dom"/>
</dbReference>
<dbReference type="STRING" id="1006576.DTL3_1709"/>
<evidence type="ECO:0000256" key="2">
    <source>
        <dbReference type="ARBA" id="ARBA00022679"/>
    </source>
</evidence>
<dbReference type="HAMAP" id="MF_00583_B">
    <property type="entry name" value="RibP_PPkinase_B"/>
    <property type="match status" value="1"/>
</dbReference>
<dbReference type="GO" id="GO:0006015">
    <property type="term" value="P:5-phosphoribose 1-diphosphate biosynthetic process"/>
    <property type="evidence" value="ECO:0007669"/>
    <property type="project" value="UniProtKB-UniRule"/>
</dbReference>
<comment type="function">
    <text evidence="10 12">Involved in the biosynthesis of the central metabolite phospho-alpha-D-ribosyl-1-pyrophosphate (PRPP) via the transfer of pyrophosphoryl group from ATP to 1-hydroxyl of ribose-5-phosphate (Rib-5-P).</text>
</comment>
<dbReference type="HOGENOM" id="CLU_033546_2_0_0"/>
<dbReference type="Gene3D" id="3.40.50.2020">
    <property type="match status" value="2"/>
</dbReference>
<dbReference type="GO" id="GO:0016301">
    <property type="term" value="F:kinase activity"/>
    <property type="evidence" value="ECO:0007669"/>
    <property type="project" value="UniProtKB-KW"/>
</dbReference>
<gene>
    <name evidence="12 14" type="primary">prs</name>
    <name evidence="14" type="ORF">DTL3_1709</name>
</gene>
<keyword evidence="6 12" id="KW-0418">Kinase</keyword>
<dbReference type="PROSITE" id="PS00114">
    <property type="entry name" value="PRPP_SYNTHASE"/>
    <property type="match status" value="1"/>
</dbReference>
<accession>A0A0C7NTA5</accession>
<keyword evidence="2 12" id="KW-0808">Transferase</keyword>
<dbReference type="NCBIfam" id="NF002320">
    <property type="entry name" value="PRK01259.1"/>
    <property type="match status" value="1"/>
</dbReference>
<evidence type="ECO:0000256" key="9">
    <source>
        <dbReference type="ARBA" id="ARBA00049535"/>
    </source>
</evidence>
<evidence type="ECO:0000313" key="15">
    <source>
        <dbReference type="Proteomes" id="UP000032809"/>
    </source>
</evidence>
<dbReference type="RefSeq" id="WP_045088338.1">
    <property type="nucleotide sequence ID" value="NZ_LN824141.1"/>
</dbReference>
<keyword evidence="7 12" id="KW-0067">ATP-binding</keyword>
<dbReference type="KEGG" id="dtn:DTL3_1709"/>
<keyword evidence="15" id="KW-1185">Reference proteome</keyword>
<dbReference type="UniPathway" id="UPA00087">
    <property type="reaction ID" value="UER00172"/>
</dbReference>
<keyword evidence="8 12" id="KW-0460">Magnesium</keyword>
<evidence type="ECO:0000256" key="6">
    <source>
        <dbReference type="ARBA" id="ARBA00022777"/>
    </source>
</evidence>
<dbReference type="InterPro" id="IPR000842">
    <property type="entry name" value="PRib_PP_synth_CS"/>
</dbReference>
<evidence type="ECO:0000313" key="14">
    <source>
        <dbReference type="EMBL" id="CEP78997.1"/>
    </source>
</evidence>
<dbReference type="GO" id="GO:0005737">
    <property type="term" value="C:cytoplasm"/>
    <property type="evidence" value="ECO:0007669"/>
    <property type="project" value="UniProtKB-SubCell"/>
</dbReference>
<comment type="cofactor">
    <cofactor evidence="12">
        <name>Mg(2+)</name>
        <dbReference type="ChEBI" id="CHEBI:18420"/>
    </cofactor>
    <text evidence="12">Binds 2 Mg(2+) ions per subunit.</text>
</comment>
<dbReference type="PANTHER" id="PTHR10210">
    <property type="entry name" value="RIBOSE-PHOSPHATE DIPHOSPHOKINASE FAMILY MEMBER"/>
    <property type="match status" value="1"/>
</dbReference>
<feature type="binding site" evidence="12">
    <location>
        <position position="176"/>
    </location>
    <ligand>
        <name>Mg(2+)</name>
        <dbReference type="ChEBI" id="CHEBI:18420"/>
    </ligand>
</feature>
<dbReference type="GO" id="GO:0005524">
    <property type="term" value="F:ATP binding"/>
    <property type="evidence" value="ECO:0007669"/>
    <property type="project" value="UniProtKB-KW"/>
</dbReference>
<evidence type="ECO:0000256" key="10">
    <source>
        <dbReference type="ARBA" id="ARBA00054914"/>
    </source>
</evidence>
<sequence>MSTNEQQFKIFAGNSNPPLAKKIGEYMGTRLGDCEVSTFADGEINVRINETVRGFDVYVIQSFSPPVNNHIMELLIMIDALKRASAGSISVIIPYYGYARQDRKARGRDPITAKLVANLITVAGATRVVTIDLHAEQIQGFFDIPVDNLWSYPIFTKYFLEEIKIPSSNTVVVSPDVGGVKRARKFAEKLGCPLAILDKRRPKDNVAEIINLIGDVKDANCILFDDIIDTGGSLLAASEALNKAGAKSIIACATHGVFSQNAVENLQNSRIDKIIVTDTIYHKQLPDKFIELPCSSLLGEAIVRIRKNLSVSILFR</sequence>
<protein>
    <recommendedName>
        <fullName evidence="12">Ribose-phosphate pyrophosphokinase</fullName>
        <shortName evidence="12">RPPK</shortName>
        <ecNumber evidence="12">2.7.6.1</ecNumber>
    </recommendedName>
    <alternativeName>
        <fullName evidence="12">5-phospho-D-ribosyl alpha-1-diphosphate synthase</fullName>
    </alternativeName>
    <alternativeName>
        <fullName evidence="12">Phosphoribosyl diphosphate synthase</fullName>
    </alternativeName>
    <alternativeName>
        <fullName evidence="12">Phosphoribosyl pyrophosphate synthase</fullName>
        <shortName evidence="12">P-Rib-PP synthase</shortName>
        <shortName evidence="12">PRPP synthase</shortName>
        <shortName evidence="12">PRPPase</shortName>
    </alternativeName>
</protein>
<dbReference type="AlphaFoldDB" id="A0A0C7NTA5"/>
<evidence type="ECO:0000256" key="12">
    <source>
        <dbReference type="HAMAP-Rule" id="MF_00583"/>
    </source>
</evidence>
<dbReference type="Pfam" id="PF13793">
    <property type="entry name" value="Pribosyltran_N"/>
    <property type="match status" value="1"/>
</dbReference>
<dbReference type="GO" id="GO:0004749">
    <property type="term" value="F:ribose phosphate diphosphokinase activity"/>
    <property type="evidence" value="ECO:0007669"/>
    <property type="project" value="UniProtKB-UniRule"/>
</dbReference>
<dbReference type="GO" id="GO:0006164">
    <property type="term" value="P:purine nucleotide biosynthetic process"/>
    <property type="evidence" value="ECO:0007669"/>
    <property type="project" value="TreeGrafter"/>
</dbReference>
<feature type="active site" evidence="12">
    <location>
        <position position="199"/>
    </location>
</feature>
<name>A0A0C7NTA5_DEFTU</name>
<dbReference type="SUPFAM" id="SSF53271">
    <property type="entry name" value="PRTase-like"/>
    <property type="match status" value="1"/>
</dbReference>
<dbReference type="PATRIC" id="fig|1006576.9.peg.1706"/>
<dbReference type="InterPro" id="IPR029099">
    <property type="entry name" value="Pribosyltran_N"/>
</dbReference>
<evidence type="ECO:0000259" key="13">
    <source>
        <dbReference type="Pfam" id="PF13793"/>
    </source>
</evidence>
<dbReference type="PANTHER" id="PTHR10210:SF41">
    <property type="entry name" value="RIBOSE-PHOSPHATE PYROPHOSPHOKINASE 1, CHLOROPLASTIC"/>
    <property type="match status" value="1"/>
</dbReference>
<dbReference type="InterPro" id="IPR005946">
    <property type="entry name" value="Rib-P_diPkinase"/>
</dbReference>
<comment type="subcellular location">
    <subcellularLocation>
        <location evidence="12">Cytoplasm</location>
    </subcellularLocation>
</comment>
<feature type="binding site" evidence="12">
    <location>
        <begin position="100"/>
        <end position="101"/>
    </location>
    <ligand>
        <name>ATP</name>
        <dbReference type="ChEBI" id="CHEBI:30616"/>
    </ligand>
</feature>
<dbReference type="EMBL" id="LN824141">
    <property type="protein sequence ID" value="CEP78997.1"/>
    <property type="molecule type" value="Genomic_DNA"/>
</dbReference>
<dbReference type="FunFam" id="3.40.50.2020:FF:000002">
    <property type="entry name" value="Ribose-phosphate pyrophosphokinase"/>
    <property type="match status" value="1"/>
</dbReference>
<dbReference type="FunFam" id="3.40.50.2020:FF:000001">
    <property type="entry name" value="Ribose-phosphate pyrophosphokinase"/>
    <property type="match status" value="1"/>
</dbReference>